<dbReference type="InterPro" id="IPR051201">
    <property type="entry name" value="Chloro_Bact_Ser_Proteases"/>
</dbReference>
<gene>
    <name evidence="5" type="ORF">CU669_17310</name>
</gene>
<dbReference type="PANTHER" id="PTHR43343:SF3">
    <property type="entry name" value="PROTEASE DO-LIKE 8, CHLOROPLASTIC"/>
    <property type="match status" value="1"/>
</dbReference>
<dbReference type="Gene3D" id="1.25.40.10">
    <property type="entry name" value="Tetratricopeptide repeat domain"/>
    <property type="match status" value="1"/>
</dbReference>
<dbReference type="PRINTS" id="PR00834">
    <property type="entry name" value="PROTEASES2C"/>
</dbReference>
<proteinExistence type="inferred from homology"/>
<dbReference type="InterPro" id="IPR011990">
    <property type="entry name" value="TPR-like_helical_dom_sf"/>
</dbReference>
<dbReference type="Proteomes" id="UP000251075">
    <property type="component" value="Unassembled WGS sequence"/>
</dbReference>
<evidence type="ECO:0000256" key="3">
    <source>
        <dbReference type="ARBA" id="ARBA00022801"/>
    </source>
</evidence>
<dbReference type="Pfam" id="PF13365">
    <property type="entry name" value="Trypsin_2"/>
    <property type="match status" value="1"/>
</dbReference>
<dbReference type="InterPro" id="IPR043504">
    <property type="entry name" value="Peptidase_S1_PA_chymotrypsin"/>
</dbReference>
<evidence type="ECO:0000256" key="1">
    <source>
        <dbReference type="ARBA" id="ARBA00010541"/>
    </source>
</evidence>
<reference evidence="5 6" key="1">
    <citation type="submission" date="2017-11" db="EMBL/GenBank/DDBJ databases">
        <title>Draft genome sequence of magnetotactic bacterium Magnetospirillum kuznetsovii LBB-42.</title>
        <authorList>
            <person name="Grouzdev D.S."/>
            <person name="Rysina M.S."/>
            <person name="Baslerov R.V."/>
            <person name="Koziaeva V."/>
        </authorList>
    </citation>
    <scope>NUCLEOTIDE SEQUENCE [LARGE SCALE GENOMIC DNA]</scope>
    <source>
        <strain evidence="5 6">LBB-42</strain>
    </source>
</reference>
<organism evidence="5 6">
    <name type="scientific">Paramagnetospirillum kuznetsovii</name>
    <dbReference type="NCBI Taxonomy" id="2053833"/>
    <lineage>
        <taxon>Bacteria</taxon>
        <taxon>Pseudomonadati</taxon>
        <taxon>Pseudomonadota</taxon>
        <taxon>Alphaproteobacteria</taxon>
        <taxon>Rhodospirillales</taxon>
        <taxon>Magnetospirillaceae</taxon>
        <taxon>Paramagnetospirillum</taxon>
    </lineage>
</organism>
<dbReference type="RefSeq" id="WP_112146852.1">
    <property type="nucleotide sequence ID" value="NZ_PGTO01000018.1"/>
</dbReference>
<accession>A0A364NUE3</accession>
<keyword evidence="3" id="KW-0378">Hydrolase</keyword>
<dbReference type="SUPFAM" id="SSF50494">
    <property type="entry name" value="Trypsin-like serine proteases"/>
    <property type="match status" value="1"/>
</dbReference>
<keyword evidence="2 5" id="KW-0645">Protease</keyword>
<dbReference type="Gene3D" id="2.40.10.10">
    <property type="entry name" value="Trypsin-like serine proteases"/>
    <property type="match status" value="2"/>
</dbReference>
<keyword evidence="4" id="KW-0732">Signal</keyword>
<feature type="chain" id="PRO_5017040513" evidence="4">
    <location>
        <begin position="24"/>
        <end position="472"/>
    </location>
</feature>
<dbReference type="InterPro" id="IPR009003">
    <property type="entry name" value="Peptidase_S1_PA"/>
</dbReference>
<dbReference type="SUPFAM" id="SSF81901">
    <property type="entry name" value="HCP-like"/>
    <property type="match status" value="1"/>
</dbReference>
<dbReference type="InterPro" id="IPR001940">
    <property type="entry name" value="Peptidase_S1C"/>
</dbReference>
<feature type="signal peptide" evidence="4">
    <location>
        <begin position="1"/>
        <end position="23"/>
    </location>
</feature>
<sequence>MGSWRVWLLTLTLALWAGASSHAACTGKPTNPADLGQCSAAATNGDAVAALLLGDAMADIAGRLYDPVAALSWWDQAASGGSAVALRRLFDAHWYGRGIARDPDKARQYVDRAAAEGAPWARLLRALLLEADHPGDAADAYNALAADGNCLAQLRLAHGHDRGGWLEKNHAQALYWALVAAANARVPGRAEGHPMFESRFHYGDCATESYFFKAEMAKSMAADLKSKVETSAAAWRPGRLPDRQGPVEVAAALGVAPAGQGAAATGAAKMPPWQPLAASLRRSPGRAQVGAEDVFATVGRAVHVVVAARNEDDVKANRVRYGSAVAMDERTLVTNCHVIDEMPVIWLRKGNLAVKATPAGGDGDTDRCLLSVSPGRLSAVPGVRAWEDLKVGETVYSIGSPKGLEATLGQGLVSGLRTIKGVRYVQTSAPISAGSSGGGLFDSAGNLVGITTFHLRDAEGLNFAIAIEEYFR</sequence>
<comment type="caution">
    <text evidence="5">The sequence shown here is derived from an EMBL/GenBank/DDBJ whole genome shotgun (WGS) entry which is preliminary data.</text>
</comment>
<dbReference type="InterPro" id="IPR006597">
    <property type="entry name" value="Sel1-like"/>
</dbReference>
<name>A0A364NUE3_9PROT</name>
<evidence type="ECO:0000313" key="6">
    <source>
        <dbReference type="Proteomes" id="UP000251075"/>
    </source>
</evidence>
<dbReference type="AlphaFoldDB" id="A0A364NUE3"/>
<dbReference type="SMART" id="SM00671">
    <property type="entry name" value="SEL1"/>
    <property type="match status" value="3"/>
</dbReference>
<dbReference type="OrthoDB" id="9758917at2"/>
<dbReference type="Pfam" id="PF08238">
    <property type="entry name" value="Sel1"/>
    <property type="match status" value="3"/>
</dbReference>
<dbReference type="PANTHER" id="PTHR43343">
    <property type="entry name" value="PEPTIDASE S12"/>
    <property type="match status" value="1"/>
</dbReference>
<dbReference type="GO" id="GO:0006508">
    <property type="term" value="P:proteolysis"/>
    <property type="evidence" value="ECO:0007669"/>
    <property type="project" value="UniProtKB-KW"/>
</dbReference>
<comment type="similarity">
    <text evidence="1">Belongs to the peptidase S1C family.</text>
</comment>
<dbReference type="GO" id="GO:0004252">
    <property type="term" value="F:serine-type endopeptidase activity"/>
    <property type="evidence" value="ECO:0007669"/>
    <property type="project" value="InterPro"/>
</dbReference>
<evidence type="ECO:0000313" key="5">
    <source>
        <dbReference type="EMBL" id="RAU20698.1"/>
    </source>
</evidence>
<dbReference type="EMBL" id="PGTO01000018">
    <property type="protein sequence ID" value="RAU20698.1"/>
    <property type="molecule type" value="Genomic_DNA"/>
</dbReference>
<evidence type="ECO:0000256" key="4">
    <source>
        <dbReference type="SAM" id="SignalP"/>
    </source>
</evidence>
<protein>
    <submittedName>
        <fullName evidence="5">Serine protease</fullName>
    </submittedName>
</protein>
<keyword evidence="6" id="KW-1185">Reference proteome</keyword>
<evidence type="ECO:0000256" key="2">
    <source>
        <dbReference type="ARBA" id="ARBA00022670"/>
    </source>
</evidence>